<gene>
    <name evidence="1" type="ORF">ODALV1_LOCUS30484</name>
</gene>
<dbReference type="EMBL" id="CAXLJM020000164">
    <property type="protein sequence ID" value="CAL8145417.1"/>
    <property type="molecule type" value="Genomic_DNA"/>
</dbReference>
<organism evidence="1 2">
    <name type="scientific">Orchesella dallaii</name>
    <dbReference type="NCBI Taxonomy" id="48710"/>
    <lineage>
        <taxon>Eukaryota</taxon>
        <taxon>Metazoa</taxon>
        <taxon>Ecdysozoa</taxon>
        <taxon>Arthropoda</taxon>
        <taxon>Hexapoda</taxon>
        <taxon>Collembola</taxon>
        <taxon>Entomobryomorpha</taxon>
        <taxon>Entomobryoidea</taxon>
        <taxon>Orchesellidae</taxon>
        <taxon>Orchesellinae</taxon>
        <taxon>Orchesella</taxon>
    </lineage>
</organism>
<accession>A0ABP1S7L6</accession>
<dbReference type="Proteomes" id="UP001642540">
    <property type="component" value="Unassembled WGS sequence"/>
</dbReference>
<evidence type="ECO:0000313" key="2">
    <source>
        <dbReference type="Proteomes" id="UP001642540"/>
    </source>
</evidence>
<keyword evidence="2" id="KW-1185">Reference proteome</keyword>
<proteinExistence type="predicted"/>
<name>A0ABP1S7L6_9HEXA</name>
<reference evidence="1 2" key="1">
    <citation type="submission" date="2024-08" db="EMBL/GenBank/DDBJ databases">
        <authorList>
            <person name="Cucini C."/>
            <person name="Frati F."/>
        </authorList>
    </citation>
    <scope>NUCLEOTIDE SEQUENCE [LARGE SCALE GENOMIC DNA]</scope>
</reference>
<sequence length="495" mass="56877">MGPCLSSKEPPSVHDIWINHRLVLRVFRTRQTDLNNTVSDIKEVLSGIVSGVNCSMDLLPVLLELGINLIDLKKAFGDLECAMNDMTIYSSEFQSELNYHGSVCDCLEKQVQDIISVLKDVLQIICKNSGEENIPVSTLIVSTLHNSQSYRYSYQKMGFQFIAGILTFESVPMALSKPLYGATLTSNQPRSKSFALSLPKGITTTNLLEKEVLDPIRAYKISFRKRKILQNLFNPKLHYDVKDKWEVRYPKATLSIGKRAMQCGPCVCYYADAIVNGKLLVEMPDVTRYREHIAAVLVGNCLPNSDKRKKVCHKCGKIVENKEACDFCKRIAHHNCLKNIRETKMGSCLSCKKRSYVRHIENKLHNVIDNFRDVVYDMGRIEVDLREVVNRIHHKVNCSSDLKPVLQEFGHKWLDLTYVVWELEFVTLEMITHSSEFQQEFYTIGSICDYLRIVIKNFLDLLEETLQKINIEPTSPESKMIHSTLYKLKYFMRNI</sequence>
<evidence type="ECO:0000313" key="1">
    <source>
        <dbReference type="EMBL" id="CAL8145417.1"/>
    </source>
</evidence>
<protein>
    <recommendedName>
        <fullName evidence="3">Phorbol-ester/DAG-type domain-containing protein</fullName>
    </recommendedName>
</protein>
<evidence type="ECO:0008006" key="3">
    <source>
        <dbReference type="Google" id="ProtNLM"/>
    </source>
</evidence>
<comment type="caution">
    <text evidence="1">The sequence shown here is derived from an EMBL/GenBank/DDBJ whole genome shotgun (WGS) entry which is preliminary data.</text>
</comment>